<keyword evidence="3" id="KW-1185">Reference proteome</keyword>
<feature type="region of interest" description="Disordered" evidence="1">
    <location>
        <begin position="85"/>
        <end position="129"/>
    </location>
</feature>
<protein>
    <submittedName>
        <fullName evidence="2">Uncharacterized protein</fullName>
    </submittedName>
</protein>
<evidence type="ECO:0000313" key="3">
    <source>
        <dbReference type="Proteomes" id="UP000007797"/>
    </source>
</evidence>
<sequence length="285" mass="32147">MTTKYMFTLSSISTIVKQQQLRLLSTSASRIGAINPSYVSLPSQSSHLFKSSFSSQQPVQHDAQPLSSLFKSNSIFQSVNQLVKSSSSSSSPSPFSHRFISSRVKEQNEGKEDVEDEDEDEEEDEYDENMVPSGVEVLSITPCHWESGSYVVFRFPKHLLLEDIIETVKTNGKQFNLSCHCSIVKGRIEKTQILYGKSVYVNASGDNISERNVHVKFNLEMDATRARKCLNHSTTRDVGDIILLNISSKPPKLMMVRLRLTLHQSRRLTFGTTTTSSFDLIRTNR</sequence>
<dbReference type="KEGG" id="dfa:DFA_10241"/>
<proteinExistence type="predicted"/>
<dbReference type="EMBL" id="GL883026">
    <property type="protein sequence ID" value="EGG15406.1"/>
    <property type="molecule type" value="Genomic_DNA"/>
</dbReference>
<organism evidence="2 3">
    <name type="scientific">Cavenderia fasciculata</name>
    <name type="common">Slime mold</name>
    <name type="synonym">Dictyostelium fasciculatum</name>
    <dbReference type="NCBI Taxonomy" id="261658"/>
    <lineage>
        <taxon>Eukaryota</taxon>
        <taxon>Amoebozoa</taxon>
        <taxon>Evosea</taxon>
        <taxon>Eumycetozoa</taxon>
        <taxon>Dictyostelia</taxon>
        <taxon>Acytosteliales</taxon>
        <taxon>Cavenderiaceae</taxon>
        <taxon>Cavenderia</taxon>
    </lineage>
</organism>
<accession>F4Q9N7</accession>
<dbReference type="RefSeq" id="XP_004354148.1">
    <property type="nucleotide sequence ID" value="XM_004354096.1"/>
</dbReference>
<dbReference type="AlphaFoldDB" id="F4Q9N7"/>
<feature type="compositionally biased region" description="Acidic residues" evidence="1">
    <location>
        <begin position="112"/>
        <end position="128"/>
    </location>
</feature>
<evidence type="ECO:0000313" key="2">
    <source>
        <dbReference type="EMBL" id="EGG15406.1"/>
    </source>
</evidence>
<evidence type="ECO:0000256" key="1">
    <source>
        <dbReference type="SAM" id="MobiDB-lite"/>
    </source>
</evidence>
<reference evidence="3" key="1">
    <citation type="journal article" date="2011" name="Genome Res.">
        <title>Phylogeny-wide analysis of social amoeba genomes highlights ancient origins for complex intercellular communication.</title>
        <authorList>
            <person name="Heidel A.J."/>
            <person name="Lawal H.M."/>
            <person name="Felder M."/>
            <person name="Schilde C."/>
            <person name="Helps N.R."/>
            <person name="Tunggal B."/>
            <person name="Rivero F."/>
            <person name="John U."/>
            <person name="Schleicher M."/>
            <person name="Eichinger L."/>
            <person name="Platzer M."/>
            <person name="Noegel A.A."/>
            <person name="Schaap P."/>
            <person name="Gloeckner G."/>
        </authorList>
    </citation>
    <scope>NUCLEOTIDE SEQUENCE [LARGE SCALE GENOMIC DNA]</scope>
    <source>
        <strain evidence="3">SH3</strain>
    </source>
</reference>
<dbReference type="Proteomes" id="UP000007797">
    <property type="component" value="Unassembled WGS sequence"/>
</dbReference>
<dbReference type="GeneID" id="14867444"/>
<name>F4Q9N7_CACFS</name>
<gene>
    <name evidence="2" type="ORF">DFA_10241</name>
</gene>
<feature type="compositionally biased region" description="Low complexity" evidence="1">
    <location>
        <begin position="85"/>
        <end position="102"/>
    </location>
</feature>